<keyword evidence="3" id="KW-1185">Reference proteome</keyword>
<protein>
    <submittedName>
        <fullName evidence="2">Uncharacterized protein</fullName>
    </submittedName>
</protein>
<name>A0A5J4ZCK1_9ASTE</name>
<feature type="compositionally biased region" description="Acidic residues" evidence="1">
    <location>
        <begin position="1"/>
        <end position="10"/>
    </location>
</feature>
<proteinExistence type="predicted"/>
<evidence type="ECO:0000256" key="1">
    <source>
        <dbReference type="SAM" id="MobiDB-lite"/>
    </source>
</evidence>
<dbReference type="AlphaFoldDB" id="A0A5J4ZCK1"/>
<organism evidence="2 3">
    <name type="scientific">Nyssa sinensis</name>
    <dbReference type="NCBI Taxonomy" id="561372"/>
    <lineage>
        <taxon>Eukaryota</taxon>
        <taxon>Viridiplantae</taxon>
        <taxon>Streptophyta</taxon>
        <taxon>Embryophyta</taxon>
        <taxon>Tracheophyta</taxon>
        <taxon>Spermatophyta</taxon>
        <taxon>Magnoliopsida</taxon>
        <taxon>eudicotyledons</taxon>
        <taxon>Gunneridae</taxon>
        <taxon>Pentapetalae</taxon>
        <taxon>asterids</taxon>
        <taxon>Cornales</taxon>
        <taxon>Nyssaceae</taxon>
        <taxon>Nyssa</taxon>
    </lineage>
</organism>
<evidence type="ECO:0000313" key="3">
    <source>
        <dbReference type="Proteomes" id="UP000325577"/>
    </source>
</evidence>
<accession>A0A5J4ZCK1</accession>
<sequence>MPPDFAEDDGNVNIGLSKPTTQVDNSVKNEEKVLVPVFPDGRPRERWESELTNTSLRIRNFGHEDPIDNWGHGKRTYGMPISCSLCCGDQGVCGSV</sequence>
<gene>
    <name evidence="2" type="ORF">F0562_019339</name>
</gene>
<dbReference type="Proteomes" id="UP000325577">
    <property type="component" value="Linkage Group LG9"/>
</dbReference>
<feature type="region of interest" description="Disordered" evidence="1">
    <location>
        <begin position="1"/>
        <end position="25"/>
    </location>
</feature>
<reference evidence="2 3" key="1">
    <citation type="submission" date="2019-09" db="EMBL/GenBank/DDBJ databases">
        <title>A chromosome-level genome assembly of the Chinese tupelo Nyssa sinensis.</title>
        <authorList>
            <person name="Yang X."/>
            <person name="Kang M."/>
            <person name="Yang Y."/>
            <person name="Xiong H."/>
            <person name="Wang M."/>
            <person name="Zhang Z."/>
            <person name="Wang Z."/>
            <person name="Wu H."/>
            <person name="Ma T."/>
            <person name="Liu J."/>
            <person name="Xi Z."/>
        </authorList>
    </citation>
    <scope>NUCLEOTIDE SEQUENCE [LARGE SCALE GENOMIC DNA]</scope>
    <source>
        <strain evidence="2">J267</strain>
        <tissue evidence="2">Leaf</tissue>
    </source>
</reference>
<evidence type="ECO:0000313" key="2">
    <source>
        <dbReference type="EMBL" id="KAA8516160.1"/>
    </source>
</evidence>
<dbReference type="EMBL" id="CM018052">
    <property type="protein sequence ID" value="KAA8516160.1"/>
    <property type="molecule type" value="Genomic_DNA"/>
</dbReference>